<evidence type="ECO:0000313" key="2">
    <source>
        <dbReference type="EMBL" id="MBU2789155.1"/>
    </source>
</evidence>
<dbReference type="AlphaFoldDB" id="A0AAE3CL32"/>
<keyword evidence="3" id="KW-1185">Reference proteome</keyword>
<comment type="caution">
    <text evidence="2">The sequence shown here is derived from an EMBL/GenBank/DDBJ whole genome shotgun (WGS) entry which is preliminary data.</text>
</comment>
<gene>
    <name evidence="2" type="ORF">HFQ13_13225</name>
</gene>
<organism evidence="2 3">
    <name type="scientific">Igneacidithiobacillus copahuensis</name>
    <dbReference type="NCBI Taxonomy" id="2724909"/>
    <lineage>
        <taxon>Bacteria</taxon>
        <taxon>Pseudomonadati</taxon>
        <taxon>Pseudomonadota</taxon>
        <taxon>Acidithiobacillia</taxon>
        <taxon>Acidithiobacillales</taxon>
        <taxon>Acidithiobacillaceae</taxon>
        <taxon>Igneacidithiobacillus</taxon>
    </lineage>
</organism>
<proteinExistence type="predicted"/>
<dbReference type="PROSITE" id="PS51257">
    <property type="entry name" value="PROKAR_LIPOPROTEIN"/>
    <property type="match status" value="1"/>
</dbReference>
<feature type="domain" description="DUF4232" evidence="1">
    <location>
        <begin position="38"/>
        <end position="178"/>
    </location>
</feature>
<dbReference type="Pfam" id="PF14016">
    <property type="entry name" value="DUF4232"/>
    <property type="match status" value="1"/>
</dbReference>
<evidence type="ECO:0000313" key="3">
    <source>
        <dbReference type="Proteomes" id="UP001197378"/>
    </source>
</evidence>
<sequence length="191" mass="20874">MTDADRFYSWRRLLTLPLMILLGACALSSLQDGPPARCQAKQLRAESGMASAGMGHSSRRIYIKNISQRICLLATEVPEIQLLGDGREPIATHQQKYSVPGAAPVKHEEIFLHPGRSASFRIHYATQTGYGNAECPWAEQIMIHLTGVTGPVPLRISLRPYGGFLPDPTCGEISVTSLQRDQGRRPAPPSG</sequence>
<dbReference type="EMBL" id="JAAXYO010000182">
    <property type="protein sequence ID" value="MBU2789155.1"/>
    <property type="molecule type" value="Genomic_DNA"/>
</dbReference>
<dbReference type="RefSeq" id="WP_215871444.1">
    <property type="nucleotide sequence ID" value="NZ_JAAXYO010000182.1"/>
</dbReference>
<evidence type="ECO:0000259" key="1">
    <source>
        <dbReference type="Pfam" id="PF14016"/>
    </source>
</evidence>
<accession>A0AAE3CL32</accession>
<protein>
    <submittedName>
        <fullName evidence="2">DUF4232 domain-containing protein</fullName>
    </submittedName>
</protein>
<name>A0AAE3CL32_9PROT</name>
<dbReference type="Proteomes" id="UP001197378">
    <property type="component" value="Unassembled WGS sequence"/>
</dbReference>
<dbReference type="InterPro" id="IPR025326">
    <property type="entry name" value="DUF4232"/>
</dbReference>
<reference evidence="2" key="1">
    <citation type="journal article" date="2021" name="ISME J.">
        <title>Genomic evolution of the class Acidithiobacillia: deep-branching Proteobacteria living in extreme acidic conditions.</title>
        <authorList>
            <person name="Moya-Beltran A."/>
            <person name="Beard S."/>
            <person name="Rojas-Villalobos C."/>
            <person name="Issotta F."/>
            <person name="Gallardo Y."/>
            <person name="Ulloa R."/>
            <person name="Giaveno A."/>
            <person name="Degli Esposti M."/>
            <person name="Johnson D.B."/>
            <person name="Quatrini R."/>
        </authorList>
    </citation>
    <scope>NUCLEOTIDE SEQUENCE</scope>
    <source>
        <strain evidence="2">VAN18-1</strain>
    </source>
</reference>